<dbReference type="Proteomes" id="UP000492821">
    <property type="component" value="Unassembled WGS sequence"/>
</dbReference>
<keyword evidence="1" id="KW-1185">Reference proteome</keyword>
<sequence length="139" mass="15073">MAFPPFCTLPFAPHLQCQWQCPRCIGTLGIACPPAAMAPSTMKMHDDGFSQPFFYSSFLSVFWNRWASHPDWLHVASAGCLKAMRKALRVILGDAKGGGAMLSWEEEADSSFNARDSQGARDRYGQSLATAEKGAIGAG</sequence>
<protein>
    <submittedName>
        <fullName evidence="2">Uncharacterized protein</fullName>
    </submittedName>
</protein>
<accession>A0A7E4VW17</accession>
<evidence type="ECO:0000313" key="2">
    <source>
        <dbReference type="WBParaSite" id="Pan_g3441.t1"/>
    </source>
</evidence>
<proteinExistence type="predicted"/>
<evidence type="ECO:0000313" key="1">
    <source>
        <dbReference type="Proteomes" id="UP000492821"/>
    </source>
</evidence>
<dbReference type="AlphaFoldDB" id="A0A7E4VW17"/>
<dbReference type="WBParaSite" id="Pan_g3441.t1">
    <property type="protein sequence ID" value="Pan_g3441.t1"/>
    <property type="gene ID" value="Pan_g3441"/>
</dbReference>
<organism evidence="1 2">
    <name type="scientific">Panagrellus redivivus</name>
    <name type="common">Microworm</name>
    <dbReference type="NCBI Taxonomy" id="6233"/>
    <lineage>
        <taxon>Eukaryota</taxon>
        <taxon>Metazoa</taxon>
        <taxon>Ecdysozoa</taxon>
        <taxon>Nematoda</taxon>
        <taxon>Chromadorea</taxon>
        <taxon>Rhabditida</taxon>
        <taxon>Tylenchina</taxon>
        <taxon>Panagrolaimomorpha</taxon>
        <taxon>Panagrolaimoidea</taxon>
        <taxon>Panagrolaimidae</taxon>
        <taxon>Panagrellus</taxon>
    </lineage>
</organism>
<reference evidence="1" key="1">
    <citation type="journal article" date="2013" name="Genetics">
        <title>The draft genome and transcriptome of Panagrellus redivivus are shaped by the harsh demands of a free-living lifestyle.</title>
        <authorList>
            <person name="Srinivasan J."/>
            <person name="Dillman A.R."/>
            <person name="Macchietto M.G."/>
            <person name="Heikkinen L."/>
            <person name="Lakso M."/>
            <person name="Fracchia K.M."/>
            <person name="Antoshechkin I."/>
            <person name="Mortazavi A."/>
            <person name="Wong G."/>
            <person name="Sternberg P.W."/>
        </authorList>
    </citation>
    <scope>NUCLEOTIDE SEQUENCE [LARGE SCALE GENOMIC DNA]</scope>
    <source>
        <strain evidence="1">MT8872</strain>
    </source>
</reference>
<reference evidence="2" key="2">
    <citation type="submission" date="2020-10" db="UniProtKB">
        <authorList>
            <consortium name="WormBaseParasite"/>
        </authorList>
    </citation>
    <scope>IDENTIFICATION</scope>
</reference>
<name>A0A7E4VW17_PANRE</name>